<evidence type="ECO:0000313" key="5">
    <source>
        <dbReference type="Proteomes" id="UP001418222"/>
    </source>
</evidence>
<evidence type="ECO:0000256" key="2">
    <source>
        <dbReference type="ARBA" id="ARBA00023043"/>
    </source>
</evidence>
<comment type="caution">
    <text evidence="4">The sequence shown here is derived from an EMBL/GenBank/DDBJ whole genome shotgun (WGS) entry which is preliminary data.</text>
</comment>
<dbReference type="Pfam" id="PF12796">
    <property type="entry name" value="Ank_2"/>
    <property type="match status" value="1"/>
</dbReference>
<dbReference type="PANTHER" id="PTHR24161">
    <property type="entry name" value="ANK_REP_REGION DOMAIN-CONTAINING PROTEIN-RELATED"/>
    <property type="match status" value="1"/>
</dbReference>
<dbReference type="AlphaFoldDB" id="A0AAP0G801"/>
<accession>A0AAP0G801</accession>
<dbReference type="InterPro" id="IPR002110">
    <property type="entry name" value="Ankyrin_rpt"/>
</dbReference>
<dbReference type="SMART" id="SM00248">
    <property type="entry name" value="ANK"/>
    <property type="match status" value="2"/>
</dbReference>
<name>A0AAP0G801_9ASPA</name>
<sequence>MIADGGLTALHIAALNGSSDCVQLLLDLHANVAAVTFPYDSSMNLIGAGSTPLHYAACGGNLRCCQVNSVSLLFYVVRTDFGIVVGIV</sequence>
<evidence type="ECO:0000256" key="1">
    <source>
        <dbReference type="ARBA" id="ARBA00022737"/>
    </source>
</evidence>
<dbReference type="PROSITE" id="PS50297">
    <property type="entry name" value="ANK_REP_REGION"/>
    <property type="match status" value="1"/>
</dbReference>
<organism evidence="4 5">
    <name type="scientific">Platanthera zijinensis</name>
    <dbReference type="NCBI Taxonomy" id="2320716"/>
    <lineage>
        <taxon>Eukaryota</taxon>
        <taxon>Viridiplantae</taxon>
        <taxon>Streptophyta</taxon>
        <taxon>Embryophyta</taxon>
        <taxon>Tracheophyta</taxon>
        <taxon>Spermatophyta</taxon>
        <taxon>Magnoliopsida</taxon>
        <taxon>Liliopsida</taxon>
        <taxon>Asparagales</taxon>
        <taxon>Orchidaceae</taxon>
        <taxon>Orchidoideae</taxon>
        <taxon>Orchideae</taxon>
        <taxon>Orchidinae</taxon>
        <taxon>Platanthera</taxon>
    </lineage>
</organism>
<dbReference type="Proteomes" id="UP001418222">
    <property type="component" value="Unassembled WGS sequence"/>
</dbReference>
<proteinExistence type="predicted"/>
<dbReference type="SUPFAM" id="SSF48403">
    <property type="entry name" value="Ankyrin repeat"/>
    <property type="match status" value="1"/>
</dbReference>
<keyword evidence="5" id="KW-1185">Reference proteome</keyword>
<evidence type="ECO:0000256" key="3">
    <source>
        <dbReference type="PROSITE-ProRule" id="PRU00023"/>
    </source>
</evidence>
<dbReference type="PANTHER" id="PTHR24161:SF85">
    <property type="entry name" value="PALMITOYLTRANSFERASE HIP14"/>
    <property type="match status" value="1"/>
</dbReference>
<feature type="repeat" description="ANK" evidence="3">
    <location>
        <begin position="5"/>
        <end position="37"/>
    </location>
</feature>
<dbReference type="PROSITE" id="PS50088">
    <property type="entry name" value="ANK_REPEAT"/>
    <property type="match status" value="1"/>
</dbReference>
<keyword evidence="1" id="KW-0677">Repeat</keyword>
<keyword evidence="2 3" id="KW-0040">ANK repeat</keyword>
<dbReference type="InterPro" id="IPR036770">
    <property type="entry name" value="Ankyrin_rpt-contain_sf"/>
</dbReference>
<reference evidence="4 5" key="1">
    <citation type="journal article" date="2022" name="Nat. Plants">
        <title>Genomes of leafy and leafless Platanthera orchids illuminate the evolution of mycoheterotrophy.</title>
        <authorList>
            <person name="Li M.H."/>
            <person name="Liu K.W."/>
            <person name="Li Z."/>
            <person name="Lu H.C."/>
            <person name="Ye Q.L."/>
            <person name="Zhang D."/>
            <person name="Wang J.Y."/>
            <person name="Li Y.F."/>
            <person name="Zhong Z.M."/>
            <person name="Liu X."/>
            <person name="Yu X."/>
            <person name="Liu D.K."/>
            <person name="Tu X.D."/>
            <person name="Liu B."/>
            <person name="Hao Y."/>
            <person name="Liao X.Y."/>
            <person name="Jiang Y.T."/>
            <person name="Sun W.H."/>
            <person name="Chen J."/>
            <person name="Chen Y.Q."/>
            <person name="Ai Y."/>
            <person name="Zhai J.W."/>
            <person name="Wu S.S."/>
            <person name="Zhou Z."/>
            <person name="Hsiao Y.Y."/>
            <person name="Wu W.L."/>
            <person name="Chen Y.Y."/>
            <person name="Lin Y.F."/>
            <person name="Hsu J.L."/>
            <person name="Li C.Y."/>
            <person name="Wang Z.W."/>
            <person name="Zhao X."/>
            <person name="Zhong W.Y."/>
            <person name="Ma X.K."/>
            <person name="Ma L."/>
            <person name="Huang J."/>
            <person name="Chen G.Z."/>
            <person name="Huang M.Z."/>
            <person name="Huang L."/>
            <person name="Peng D.H."/>
            <person name="Luo Y.B."/>
            <person name="Zou S.Q."/>
            <person name="Chen S.P."/>
            <person name="Lan S."/>
            <person name="Tsai W.C."/>
            <person name="Van de Peer Y."/>
            <person name="Liu Z.J."/>
        </authorList>
    </citation>
    <scope>NUCLEOTIDE SEQUENCE [LARGE SCALE GENOMIC DNA]</scope>
    <source>
        <strain evidence="4">Lor287</strain>
    </source>
</reference>
<protein>
    <submittedName>
        <fullName evidence="4">E3 ubiquitin-protein ligase XBAT33</fullName>
    </submittedName>
</protein>
<gene>
    <name evidence="4" type="primary">XBAT33</name>
    <name evidence="4" type="ORF">KSP39_PZI009603</name>
</gene>
<dbReference type="Gene3D" id="1.25.40.20">
    <property type="entry name" value="Ankyrin repeat-containing domain"/>
    <property type="match status" value="1"/>
</dbReference>
<evidence type="ECO:0000313" key="4">
    <source>
        <dbReference type="EMBL" id="KAK8942975.1"/>
    </source>
</evidence>
<dbReference type="EMBL" id="JBBWWQ010000007">
    <property type="protein sequence ID" value="KAK8942975.1"/>
    <property type="molecule type" value="Genomic_DNA"/>
</dbReference>